<dbReference type="InterPro" id="IPR020806">
    <property type="entry name" value="PKS_PP-bd"/>
</dbReference>
<evidence type="ECO:0000313" key="4">
    <source>
        <dbReference type="EMBL" id="GAB1319948.1"/>
    </source>
</evidence>
<accession>A0ABQ0GQC6</accession>
<evidence type="ECO:0000313" key="5">
    <source>
        <dbReference type="Proteomes" id="UP001628179"/>
    </source>
</evidence>
<keyword evidence="1" id="KW-0596">Phosphopantetheine</keyword>
<evidence type="ECO:0000259" key="3">
    <source>
        <dbReference type="PROSITE" id="PS50075"/>
    </source>
</evidence>
<dbReference type="Proteomes" id="UP001628179">
    <property type="component" value="Unassembled WGS sequence"/>
</dbReference>
<dbReference type="InterPro" id="IPR006162">
    <property type="entry name" value="Ppantetheine_attach_site"/>
</dbReference>
<dbReference type="RefSeq" id="XP_070921678.1">
    <property type="nucleotide sequence ID" value="XM_071065577.1"/>
</dbReference>
<dbReference type="GeneID" id="98180900"/>
<organism evidence="4 5">
    <name type="scientific">Madurella fahalii</name>
    <dbReference type="NCBI Taxonomy" id="1157608"/>
    <lineage>
        <taxon>Eukaryota</taxon>
        <taxon>Fungi</taxon>
        <taxon>Dikarya</taxon>
        <taxon>Ascomycota</taxon>
        <taxon>Pezizomycotina</taxon>
        <taxon>Sordariomycetes</taxon>
        <taxon>Sordariomycetidae</taxon>
        <taxon>Sordariales</taxon>
        <taxon>Sordariales incertae sedis</taxon>
        <taxon>Madurella</taxon>
    </lineage>
</organism>
<sequence length="69" mass="7583">MRLIAQESGLDAENLRPETVFADVGVDSLMSLTLADKLQAELGVPVKASLFLECVTVGDLERWLMKHNP</sequence>
<keyword evidence="2" id="KW-0597">Phosphoprotein</keyword>
<dbReference type="PROSITE" id="PS00012">
    <property type="entry name" value="PHOSPHOPANTETHEINE"/>
    <property type="match status" value="1"/>
</dbReference>
<feature type="domain" description="Carrier" evidence="3">
    <location>
        <begin position="1"/>
        <end position="68"/>
    </location>
</feature>
<keyword evidence="5" id="KW-1185">Reference proteome</keyword>
<dbReference type="InterPro" id="IPR036736">
    <property type="entry name" value="ACP-like_sf"/>
</dbReference>
<dbReference type="EMBL" id="BAAFSV010000006">
    <property type="protein sequence ID" value="GAB1319948.1"/>
    <property type="molecule type" value="Genomic_DNA"/>
</dbReference>
<comment type="caution">
    <text evidence="4">The sequence shown here is derived from an EMBL/GenBank/DDBJ whole genome shotgun (WGS) entry which is preliminary data.</text>
</comment>
<dbReference type="Pfam" id="PF00550">
    <property type="entry name" value="PP-binding"/>
    <property type="match status" value="1"/>
</dbReference>
<dbReference type="Gene3D" id="1.10.1200.10">
    <property type="entry name" value="ACP-like"/>
    <property type="match status" value="1"/>
</dbReference>
<dbReference type="SUPFAM" id="SSF47336">
    <property type="entry name" value="ACP-like"/>
    <property type="match status" value="1"/>
</dbReference>
<protein>
    <recommendedName>
        <fullName evidence="3">Carrier domain-containing protein</fullName>
    </recommendedName>
</protein>
<evidence type="ECO:0000256" key="2">
    <source>
        <dbReference type="ARBA" id="ARBA00022553"/>
    </source>
</evidence>
<proteinExistence type="predicted"/>
<dbReference type="InterPro" id="IPR009081">
    <property type="entry name" value="PP-bd_ACP"/>
</dbReference>
<dbReference type="PROSITE" id="PS50075">
    <property type="entry name" value="CARRIER"/>
    <property type="match status" value="1"/>
</dbReference>
<dbReference type="SMART" id="SM00823">
    <property type="entry name" value="PKS_PP"/>
    <property type="match status" value="1"/>
</dbReference>
<evidence type="ECO:0000256" key="1">
    <source>
        <dbReference type="ARBA" id="ARBA00022450"/>
    </source>
</evidence>
<reference evidence="4 5" key="1">
    <citation type="submission" date="2024-09" db="EMBL/GenBank/DDBJ databases">
        <title>Itraconazole resistance in Madurella fahalii resulting from another homologue of gene encoding cytochrome P450 14-alpha sterol demethylase (CYP51).</title>
        <authorList>
            <person name="Yoshioka I."/>
            <person name="Fahal A.H."/>
            <person name="Kaneko S."/>
            <person name="Yaguchi T."/>
        </authorList>
    </citation>
    <scope>NUCLEOTIDE SEQUENCE [LARGE SCALE GENOMIC DNA]</scope>
    <source>
        <strain evidence="4 5">IFM 68171</strain>
    </source>
</reference>
<name>A0ABQ0GQC6_9PEZI</name>
<gene>
    <name evidence="4" type="ORF">MFIFM68171_10158</name>
</gene>